<evidence type="ECO:0000313" key="6">
    <source>
        <dbReference type="Proteomes" id="UP000190065"/>
    </source>
</evidence>
<feature type="domain" description="Tyr recombinase" evidence="4">
    <location>
        <begin position="260"/>
        <end position="443"/>
    </location>
</feature>
<dbReference type="STRING" id="28136.SAMN02745202_01526"/>
<organism evidence="5 6">
    <name type="scientific">Segatella oulorum</name>
    <dbReference type="NCBI Taxonomy" id="28136"/>
    <lineage>
        <taxon>Bacteria</taxon>
        <taxon>Pseudomonadati</taxon>
        <taxon>Bacteroidota</taxon>
        <taxon>Bacteroidia</taxon>
        <taxon>Bacteroidales</taxon>
        <taxon>Prevotellaceae</taxon>
        <taxon>Segatella</taxon>
    </lineage>
</organism>
<dbReference type="AlphaFoldDB" id="A0A1T4PQE2"/>
<dbReference type="eggNOG" id="COG4974">
    <property type="taxonomic scope" value="Bacteria"/>
</dbReference>
<keyword evidence="3" id="KW-0233">DNA recombination</keyword>
<dbReference type="Pfam" id="PF17293">
    <property type="entry name" value="Arm-DNA-bind_5"/>
    <property type="match status" value="1"/>
</dbReference>
<sequence length="456" mass="52464">MKGKGRLKVVTKTVFSLSLSVFCIAQSSSKKCNFASKKTMEKEKFKLLFYLKRSTQNKNGKSPIMGRISAGRSMVQFSCKCSCTPRLWDSRKNRLLGKSAEAVSVNKELDRLQVSIHKVYESLSGKSDARVMAERVRDLVFGLNSEAQGLLHHTDEYIDRFRERVGIDRSERRLKCLLLFRKHLANFVRYRYHVEDIPVQKVDTVLIKDLEDYFAKEKGFKLNTSAGYLSMLASLLKDLHKRHIIDTYPFINHSIRWEVGTPRYITREEVSRIAALGEDELQGYEKVSRDMFLFSCLTGLSYTDVYHLTEQHIFHEAGMTWIRKPRMKTGNVCHIPLLPEAAAIIERYRGIHTRAFRHEPPKGYLLPIPGCDTVNIHLKKIARLCGIQKTLTYHMARHTFASQMTLSEGVSIESVSKMLGHSQIKTTQVYAETSPERVFLDIEKILPQLAHYQLTN</sequence>
<accession>A0A1T4PQE2</accession>
<comment type="similarity">
    <text evidence="1">Belongs to the 'phage' integrase family.</text>
</comment>
<dbReference type="GO" id="GO:0006310">
    <property type="term" value="P:DNA recombination"/>
    <property type="evidence" value="ECO:0007669"/>
    <property type="project" value="UniProtKB-KW"/>
</dbReference>
<dbReference type="CDD" id="cd01185">
    <property type="entry name" value="INTN1_C_like"/>
    <property type="match status" value="1"/>
</dbReference>
<dbReference type="PANTHER" id="PTHR30349:SF64">
    <property type="entry name" value="PROPHAGE INTEGRASE INTD-RELATED"/>
    <property type="match status" value="1"/>
</dbReference>
<dbReference type="InterPro" id="IPR025269">
    <property type="entry name" value="SAM-like_dom"/>
</dbReference>
<dbReference type="PANTHER" id="PTHR30349">
    <property type="entry name" value="PHAGE INTEGRASE-RELATED"/>
    <property type="match status" value="1"/>
</dbReference>
<evidence type="ECO:0000256" key="2">
    <source>
        <dbReference type="ARBA" id="ARBA00023125"/>
    </source>
</evidence>
<dbReference type="InterPro" id="IPR011010">
    <property type="entry name" value="DNA_brk_join_enz"/>
</dbReference>
<dbReference type="GO" id="GO:0015074">
    <property type="term" value="P:DNA integration"/>
    <property type="evidence" value="ECO:0007669"/>
    <property type="project" value="InterPro"/>
</dbReference>
<evidence type="ECO:0000313" key="5">
    <source>
        <dbReference type="EMBL" id="SJZ93844.1"/>
    </source>
</evidence>
<dbReference type="InterPro" id="IPR050090">
    <property type="entry name" value="Tyrosine_recombinase_XerCD"/>
</dbReference>
<protein>
    <submittedName>
        <fullName evidence="5">Site-specific recombinase XerD</fullName>
    </submittedName>
</protein>
<proteinExistence type="inferred from homology"/>
<dbReference type="PROSITE" id="PS51898">
    <property type="entry name" value="TYR_RECOMBINASE"/>
    <property type="match status" value="1"/>
</dbReference>
<dbReference type="Pfam" id="PF00589">
    <property type="entry name" value="Phage_integrase"/>
    <property type="match status" value="1"/>
</dbReference>
<dbReference type="EMBL" id="FUXK01000016">
    <property type="protein sequence ID" value="SJZ93844.1"/>
    <property type="molecule type" value="Genomic_DNA"/>
</dbReference>
<evidence type="ECO:0000259" key="4">
    <source>
        <dbReference type="PROSITE" id="PS51898"/>
    </source>
</evidence>
<dbReference type="Gene3D" id="1.10.150.130">
    <property type="match status" value="1"/>
</dbReference>
<evidence type="ECO:0000256" key="1">
    <source>
        <dbReference type="ARBA" id="ARBA00008857"/>
    </source>
</evidence>
<dbReference type="Gene3D" id="1.10.443.10">
    <property type="entry name" value="Intergrase catalytic core"/>
    <property type="match status" value="1"/>
</dbReference>
<dbReference type="InterPro" id="IPR013762">
    <property type="entry name" value="Integrase-like_cat_sf"/>
</dbReference>
<dbReference type="Pfam" id="PF13102">
    <property type="entry name" value="Phage_int_SAM_5"/>
    <property type="match status" value="1"/>
</dbReference>
<dbReference type="GO" id="GO:0003677">
    <property type="term" value="F:DNA binding"/>
    <property type="evidence" value="ECO:0007669"/>
    <property type="project" value="UniProtKB-KW"/>
</dbReference>
<dbReference type="Proteomes" id="UP000190065">
    <property type="component" value="Unassembled WGS sequence"/>
</dbReference>
<evidence type="ECO:0000256" key="3">
    <source>
        <dbReference type="ARBA" id="ARBA00023172"/>
    </source>
</evidence>
<keyword evidence="2" id="KW-0238">DNA-binding</keyword>
<dbReference type="InterPro" id="IPR002104">
    <property type="entry name" value="Integrase_catalytic"/>
</dbReference>
<reference evidence="5 6" key="1">
    <citation type="submission" date="2017-02" db="EMBL/GenBank/DDBJ databases">
        <authorList>
            <person name="Peterson S.W."/>
        </authorList>
    </citation>
    <scope>NUCLEOTIDE SEQUENCE [LARGE SCALE GENOMIC DNA]</scope>
    <source>
        <strain evidence="5 6">ATCC 43324</strain>
    </source>
</reference>
<dbReference type="SUPFAM" id="SSF56349">
    <property type="entry name" value="DNA breaking-rejoining enzymes"/>
    <property type="match status" value="1"/>
</dbReference>
<gene>
    <name evidence="5" type="ORF">SAMN02745202_01526</name>
</gene>
<dbReference type="InterPro" id="IPR010998">
    <property type="entry name" value="Integrase_recombinase_N"/>
</dbReference>
<dbReference type="InterPro" id="IPR035386">
    <property type="entry name" value="Arm-DNA-bind_5"/>
</dbReference>
<name>A0A1T4PQE2_9BACT</name>